<feature type="region of interest" description="Disordered" evidence="1">
    <location>
        <begin position="369"/>
        <end position="462"/>
    </location>
</feature>
<sequence>MSQNTKPQKRSSNLHNSRAFAEKPTPTYRYREIPIQPPNVIARLMGIDAFPAPPPPPKPAAAAAIIQAQSTTRSLLKPPPPAAAAAAVAETTKVAISPRSAPFRQAKCSLLSYRTRNNGGDSTSSSTRHCLKKMRVLGRSRSRHRRLHPQEDLLQKMKQDFQAWQASRAALVDACSATHQPLDGRCIQMTAQENLRRQKMARYGFNVADDCSKVVALEKKGLRNAVVVREENDSETAATTDEPLEPPSQETVITVLRATSPCAAAVSEKFKDFEPGKDGHDRISSASDEEMLCSTAPIVLLKPASSDILLLDVADGCKKPLFGLPKLNRNGNISRLLQEVKEMLHKELQQVNASSSNKVTWATGAKEQIGRSVAKQTREETAAEDRLSKRFSRSESFRGFRSDRRRNEATTTTTKQASPERVGILTRNNILARKPLKRVTSLRDETVSSPTNKDEESMSSCSITSRGRFRSLADVSPSGVGFGEQSFRSECLMMRHNVSPARALFRSFSAPESGFFSLGLFGDGGVRSATHEASEGAAAVMTSQRSTSFSFIRGTVSSLRHSFNLRRHLFRRKMHWSKKMSLEVGEIQPQMATGTTPPSPETFNLFKVAQAKLSPKCLSEFEAPASELSYRTDITVETACNHDKAYIRDILVAAGLYDDDGSLDNKANGRVDSMARPICDDIFEEVEDIYYYRGKYCDDAIGVCNDDAGGNAADHRMLFDLANEALQSLVMQGAKVGCSLRQWVIDSTGVSRGRRLVDDVWQQVQILRNPEMQEMQTIDSMVAYEIRKSVWADVLYEDVYVVGRKIERAIFDELIEDLLIEVFI</sequence>
<evidence type="ECO:0000259" key="2">
    <source>
        <dbReference type="Pfam" id="PF14309"/>
    </source>
</evidence>
<evidence type="ECO:0000313" key="4">
    <source>
        <dbReference type="Proteomes" id="UP000636709"/>
    </source>
</evidence>
<keyword evidence="4" id="KW-1185">Reference proteome</keyword>
<proteinExistence type="predicted"/>
<protein>
    <recommendedName>
        <fullName evidence="2">DUF4378 domain-containing protein</fullName>
    </recommendedName>
</protein>
<feature type="domain" description="DUF4378" evidence="2">
    <location>
        <begin position="644"/>
        <end position="817"/>
    </location>
</feature>
<evidence type="ECO:0000313" key="3">
    <source>
        <dbReference type="EMBL" id="KAF8659488.1"/>
    </source>
</evidence>
<evidence type="ECO:0000256" key="1">
    <source>
        <dbReference type="SAM" id="MobiDB-lite"/>
    </source>
</evidence>
<accession>A0A835ADF8</accession>
<dbReference type="OrthoDB" id="446244at2759"/>
<reference evidence="3" key="1">
    <citation type="submission" date="2020-07" db="EMBL/GenBank/DDBJ databases">
        <title>Genome sequence and genetic diversity analysis of an under-domesticated orphan crop, white fonio (Digitaria exilis).</title>
        <authorList>
            <person name="Bennetzen J.L."/>
            <person name="Chen S."/>
            <person name="Ma X."/>
            <person name="Wang X."/>
            <person name="Yssel A.E.J."/>
            <person name="Chaluvadi S.R."/>
            <person name="Johnson M."/>
            <person name="Gangashetty P."/>
            <person name="Hamidou F."/>
            <person name="Sanogo M.D."/>
            <person name="Zwaenepoel A."/>
            <person name="Wallace J."/>
            <person name="Van De Peer Y."/>
            <person name="Van Deynze A."/>
        </authorList>
    </citation>
    <scope>NUCLEOTIDE SEQUENCE</scope>
    <source>
        <tissue evidence="3">Leaves</tissue>
    </source>
</reference>
<feature type="region of interest" description="Disordered" evidence="1">
    <location>
        <begin position="1"/>
        <end position="32"/>
    </location>
</feature>
<comment type="caution">
    <text evidence="3">The sequence shown here is derived from an EMBL/GenBank/DDBJ whole genome shotgun (WGS) entry which is preliminary data.</text>
</comment>
<dbReference type="AlphaFoldDB" id="A0A835ADF8"/>
<dbReference type="InterPro" id="IPR025486">
    <property type="entry name" value="DUF4378"/>
</dbReference>
<dbReference type="Proteomes" id="UP000636709">
    <property type="component" value="Unassembled WGS sequence"/>
</dbReference>
<dbReference type="PANTHER" id="PTHR40836:SF2">
    <property type="entry name" value="OS06G0728200 PROTEIN"/>
    <property type="match status" value="1"/>
</dbReference>
<dbReference type="PANTHER" id="PTHR40836">
    <property type="entry name" value="RB1-INDUCIBLE COILED-COIL PROTEIN"/>
    <property type="match status" value="1"/>
</dbReference>
<organism evidence="3 4">
    <name type="scientific">Digitaria exilis</name>
    <dbReference type="NCBI Taxonomy" id="1010633"/>
    <lineage>
        <taxon>Eukaryota</taxon>
        <taxon>Viridiplantae</taxon>
        <taxon>Streptophyta</taxon>
        <taxon>Embryophyta</taxon>
        <taxon>Tracheophyta</taxon>
        <taxon>Spermatophyta</taxon>
        <taxon>Magnoliopsida</taxon>
        <taxon>Liliopsida</taxon>
        <taxon>Poales</taxon>
        <taxon>Poaceae</taxon>
        <taxon>PACMAD clade</taxon>
        <taxon>Panicoideae</taxon>
        <taxon>Panicodae</taxon>
        <taxon>Paniceae</taxon>
        <taxon>Anthephorinae</taxon>
        <taxon>Digitaria</taxon>
    </lineage>
</organism>
<name>A0A835ADF8_9POAL</name>
<dbReference type="EMBL" id="JACEFO010002457">
    <property type="protein sequence ID" value="KAF8659488.1"/>
    <property type="molecule type" value="Genomic_DNA"/>
</dbReference>
<feature type="compositionally biased region" description="Basic and acidic residues" evidence="1">
    <location>
        <begin position="376"/>
        <end position="408"/>
    </location>
</feature>
<feature type="compositionally biased region" description="Polar residues" evidence="1">
    <location>
        <begin position="1"/>
        <end position="16"/>
    </location>
</feature>
<feature type="compositionally biased region" description="Basic and acidic residues" evidence="1">
    <location>
        <begin position="441"/>
        <end position="456"/>
    </location>
</feature>
<dbReference type="Pfam" id="PF14309">
    <property type="entry name" value="DUF4378"/>
    <property type="match status" value="1"/>
</dbReference>
<gene>
    <name evidence="3" type="ORF">HU200_058430</name>
</gene>